<dbReference type="STRING" id="456320.Mvol_0893"/>
<dbReference type="PROSITE" id="PS51710">
    <property type="entry name" value="G_OBG"/>
    <property type="match status" value="1"/>
</dbReference>
<dbReference type="InterPro" id="IPR027417">
    <property type="entry name" value="P-loop_NTPase"/>
</dbReference>
<feature type="domain" description="OBG-type G" evidence="2">
    <location>
        <begin position="176"/>
        <end position="344"/>
    </location>
</feature>
<dbReference type="OrthoDB" id="147673at2157"/>
<dbReference type="SUPFAM" id="SSF52540">
    <property type="entry name" value="P-loop containing nucleoside triphosphate hydrolases"/>
    <property type="match status" value="1"/>
</dbReference>
<evidence type="ECO:0000256" key="1">
    <source>
        <dbReference type="ARBA" id="ARBA00022741"/>
    </source>
</evidence>
<dbReference type="InterPro" id="IPR005225">
    <property type="entry name" value="Small_GTP-bd"/>
</dbReference>
<dbReference type="Proteomes" id="UP000007722">
    <property type="component" value="Chromosome"/>
</dbReference>
<name>D7DTU2_METV3</name>
<reference evidence="3 4" key="1">
    <citation type="submission" date="2010-05" db="EMBL/GenBank/DDBJ databases">
        <title>Complete sequence of Methanococcus voltae A3.</title>
        <authorList>
            <consortium name="US DOE Joint Genome Institute"/>
            <person name="Lucas S."/>
            <person name="Copeland A."/>
            <person name="Lapidus A."/>
            <person name="Cheng J.-F."/>
            <person name="Bruce D."/>
            <person name="Goodwin L."/>
            <person name="Pitluck S."/>
            <person name="Lowry S."/>
            <person name="Clum A."/>
            <person name="Land M."/>
            <person name="Hauser L."/>
            <person name="Kyrpides N."/>
            <person name="Mikhailova N."/>
            <person name="Whitman W.B."/>
            <person name="Woyke T."/>
        </authorList>
    </citation>
    <scope>NUCLEOTIDE SEQUENCE [LARGE SCALE GENOMIC DNA]</scope>
    <source>
        <strain evidence="4">ATCC BAA-1334 / A3</strain>
    </source>
</reference>
<protein>
    <submittedName>
        <fullName evidence="3">Small GTP-binding protein</fullName>
    </submittedName>
</protein>
<dbReference type="Pfam" id="PF17835">
    <property type="entry name" value="NOG1_N"/>
    <property type="match status" value="1"/>
</dbReference>
<dbReference type="InterPro" id="IPR041623">
    <property type="entry name" value="NOG1_N"/>
</dbReference>
<dbReference type="InterPro" id="IPR006073">
    <property type="entry name" value="GTP-bd"/>
</dbReference>
<evidence type="ECO:0000259" key="2">
    <source>
        <dbReference type="PROSITE" id="PS51710"/>
    </source>
</evidence>
<dbReference type="InterPro" id="IPR031167">
    <property type="entry name" value="G_OBG"/>
</dbReference>
<accession>D7DTU2</accession>
<dbReference type="NCBIfam" id="TIGR00231">
    <property type="entry name" value="small_GTP"/>
    <property type="match status" value="1"/>
</dbReference>
<dbReference type="AlphaFoldDB" id="D7DTU2"/>
<organism evidence="3 4">
    <name type="scientific">Methanococcus voltae (strain ATCC BAA-1334 / A3)</name>
    <dbReference type="NCBI Taxonomy" id="456320"/>
    <lineage>
        <taxon>Archaea</taxon>
        <taxon>Methanobacteriati</taxon>
        <taxon>Methanobacteriota</taxon>
        <taxon>Methanomada group</taxon>
        <taxon>Methanococci</taxon>
        <taxon>Methanococcales</taxon>
        <taxon>Methanococcaceae</taxon>
        <taxon>Methanococcus</taxon>
    </lineage>
</organism>
<dbReference type="HOGENOM" id="CLU_011784_0_0_2"/>
<dbReference type="FunCoup" id="D7DTU2">
    <property type="interactions" value="52"/>
</dbReference>
<proteinExistence type="predicted"/>
<keyword evidence="1" id="KW-0547">Nucleotide-binding</keyword>
<dbReference type="EMBL" id="CP002057">
    <property type="protein sequence ID" value="ADI36552.1"/>
    <property type="molecule type" value="Genomic_DNA"/>
</dbReference>
<gene>
    <name evidence="3" type="ordered locus">Mvol_0893</name>
</gene>
<dbReference type="PANTHER" id="PTHR45759">
    <property type="entry name" value="NUCLEOLAR GTP-BINDING PROTEIN 1"/>
    <property type="match status" value="1"/>
</dbReference>
<evidence type="ECO:0000313" key="4">
    <source>
        <dbReference type="Proteomes" id="UP000007722"/>
    </source>
</evidence>
<dbReference type="Gene3D" id="1.20.120.1190">
    <property type="match status" value="1"/>
</dbReference>
<dbReference type="CDD" id="cd01897">
    <property type="entry name" value="NOG"/>
    <property type="match status" value="1"/>
</dbReference>
<dbReference type="PRINTS" id="PR00326">
    <property type="entry name" value="GTP1OBG"/>
</dbReference>
<dbReference type="Pfam" id="PF01926">
    <property type="entry name" value="MMR_HSR1"/>
    <property type="match status" value="1"/>
</dbReference>
<dbReference type="Gene3D" id="3.40.50.300">
    <property type="entry name" value="P-loop containing nucleotide triphosphate hydrolases"/>
    <property type="match status" value="1"/>
</dbReference>
<dbReference type="eggNOG" id="arCOG00352">
    <property type="taxonomic scope" value="Archaea"/>
</dbReference>
<sequence>MARKRRVEANPFKEMPSILYPDELMDKAYLRAEKLAGELRTTTRGLSTPKSRIIEDNKIRVIASVLTDNLIKIVEKTPSVDNLQPFYREILEIMVGSDEFKKSLAAVQWASDIIKRLGIQYSRRAKKAKSPQDASFYRKQFVGRVSSIIKQIYPNLAFLGVAQNKLKNIPTVKDLPSVVIAGYPNVGKSTLLKTITNAEPEVNTYPFTTKGLNIGYTDEGIQIVDTPGVLDRPIYERNDIELHAVIAINYLSDALIYVVDPTEHCGFTIDAQISLLKEVEKTFKVPVIVVMTKSDLENTDMDEDKITRIENMEKELEDFNVVKVSSISKEGIELLRLEILETIEEVGLSELLEQ</sequence>
<dbReference type="GO" id="GO:0005525">
    <property type="term" value="F:GTP binding"/>
    <property type="evidence" value="ECO:0007669"/>
    <property type="project" value="InterPro"/>
</dbReference>
<dbReference type="KEGG" id="mvo:Mvol_0893"/>
<keyword evidence="4" id="KW-1185">Reference proteome</keyword>
<dbReference type="InParanoid" id="D7DTU2"/>
<evidence type="ECO:0000313" key="3">
    <source>
        <dbReference type="EMBL" id="ADI36552.1"/>
    </source>
</evidence>